<reference evidence="1" key="2">
    <citation type="submission" date="2025-08" db="UniProtKB">
        <authorList>
            <consortium name="Ensembl"/>
        </authorList>
    </citation>
    <scope>IDENTIFICATION</scope>
</reference>
<evidence type="ECO:0000313" key="2">
    <source>
        <dbReference type="Proteomes" id="UP000265160"/>
    </source>
</evidence>
<reference evidence="1" key="3">
    <citation type="submission" date="2025-09" db="UniProtKB">
        <authorList>
            <consortium name="Ensembl"/>
        </authorList>
    </citation>
    <scope>IDENTIFICATION</scope>
</reference>
<sequence length="111" mass="12201">MLLTRLEQQNSHLTQVEVDEMLRLMCHIAAKVPPNNAVPFSGDILLNVILLHGLHGTVHCILLHFIRHVCVLDHSLLVTHVGFLTAGDKAIFTVSAQLLPSHDITAITQCA</sequence>
<protein>
    <submittedName>
        <fullName evidence="1">Uncharacterized protein</fullName>
    </submittedName>
</protein>
<dbReference type="Ensembl" id="ENSMZET00005026366.1">
    <property type="protein sequence ID" value="ENSMZEP00005025538.1"/>
    <property type="gene ID" value="ENSMZEG00005019061.1"/>
</dbReference>
<organism evidence="1 2">
    <name type="scientific">Maylandia zebra</name>
    <name type="common">zebra mbuna</name>
    <dbReference type="NCBI Taxonomy" id="106582"/>
    <lineage>
        <taxon>Eukaryota</taxon>
        <taxon>Metazoa</taxon>
        <taxon>Chordata</taxon>
        <taxon>Craniata</taxon>
        <taxon>Vertebrata</taxon>
        <taxon>Euteleostomi</taxon>
        <taxon>Actinopterygii</taxon>
        <taxon>Neopterygii</taxon>
        <taxon>Teleostei</taxon>
        <taxon>Neoteleostei</taxon>
        <taxon>Acanthomorphata</taxon>
        <taxon>Ovalentaria</taxon>
        <taxon>Cichlomorphae</taxon>
        <taxon>Cichliformes</taxon>
        <taxon>Cichlidae</taxon>
        <taxon>African cichlids</taxon>
        <taxon>Pseudocrenilabrinae</taxon>
        <taxon>Haplochromini</taxon>
        <taxon>Maylandia</taxon>
        <taxon>Maylandia zebra complex</taxon>
    </lineage>
</organism>
<dbReference type="PANTHER" id="PTHR48424">
    <property type="entry name" value="DYNEIN LIGHT CHAIN-RELATED"/>
    <property type="match status" value="1"/>
</dbReference>
<dbReference type="PANTHER" id="PTHR48424:SF3">
    <property type="entry name" value="DYNEIN LIGHT CHAIN-RELATED"/>
    <property type="match status" value="1"/>
</dbReference>
<proteinExistence type="predicted"/>
<dbReference type="AlphaFoldDB" id="A0A3P9CT66"/>
<reference evidence="1 2" key="1">
    <citation type="journal article" date="2014" name="Nature">
        <title>The genomic substrate for adaptive radiation in African cichlid fish.</title>
        <authorList>
            <person name="Brawand D."/>
            <person name="Wagner C.E."/>
            <person name="Li Y.I."/>
            <person name="Malinsky M."/>
            <person name="Keller I."/>
            <person name="Fan S."/>
            <person name="Simakov O."/>
            <person name="Ng A.Y."/>
            <person name="Lim Z.W."/>
            <person name="Bezault E."/>
            <person name="Turner-Maier J."/>
            <person name="Johnson J."/>
            <person name="Alcazar R."/>
            <person name="Noh H.J."/>
            <person name="Russell P."/>
            <person name="Aken B."/>
            <person name="Alfoldi J."/>
            <person name="Amemiya C."/>
            <person name="Azzouzi N."/>
            <person name="Baroiller J.F."/>
            <person name="Barloy-Hubler F."/>
            <person name="Berlin A."/>
            <person name="Bloomquist R."/>
            <person name="Carleton K.L."/>
            <person name="Conte M.A."/>
            <person name="D'Cotta H."/>
            <person name="Eshel O."/>
            <person name="Gaffney L."/>
            <person name="Galibert F."/>
            <person name="Gante H.F."/>
            <person name="Gnerre S."/>
            <person name="Greuter L."/>
            <person name="Guyon R."/>
            <person name="Haddad N.S."/>
            <person name="Haerty W."/>
            <person name="Harris R.M."/>
            <person name="Hofmann H.A."/>
            <person name="Hourlier T."/>
            <person name="Hulata G."/>
            <person name="Jaffe D.B."/>
            <person name="Lara M."/>
            <person name="Lee A.P."/>
            <person name="MacCallum I."/>
            <person name="Mwaiko S."/>
            <person name="Nikaido M."/>
            <person name="Nishihara H."/>
            <person name="Ozouf-Costaz C."/>
            <person name="Penman D.J."/>
            <person name="Przybylski D."/>
            <person name="Rakotomanga M."/>
            <person name="Renn S.C.P."/>
            <person name="Ribeiro F.J."/>
            <person name="Ron M."/>
            <person name="Salzburger W."/>
            <person name="Sanchez-Pulido L."/>
            <person name="Santos M.E."/>
            <person name="Searle S."/>
            <person name="Sharpe T."/>
            <person name="Swofford R."/>
            <person name="Tan F.J."/>
            <person name="Williams L."/>
            <person name="Young S."/>
            <person name="Yin S."/>
            <person name="Okada N."/>
            <person name="Kocher T.D."/>
            <person name="Miska E.A."/>
            <person name="Lander E.S."/>
            <person name="Venkatesh B."/>
            <person name="Fernald R.D."/>
            <person name="Meyer A."/>
            <person name="Ponting C.P."/>
            <person name="Streelman J.T."/>
            <person name="Lindblad-Toh K."/>
            <person name="Seehausen O."/>
            <person name="Di Palma F."/>
        </authorList>
    </citation>
    <scope>NUCLEOTIDE SEQUENCE</scope>
</reference>
<dbReference type="Proteomes" id="UP000265160">
    <property type="component" value="LG10"/>
</dbReference>
<name>A0A3P9CT66_9CICH</name>
<dbReference type="GeneTree" id="ENSGT00940000174850"/>
<dbReference type="STRING" id="106582.ENSMZEP00005025538"/>
<keyword evidence="2" id="KW-1185">Reference proteome</keyword>
<evidence type="ECO:0000313" key="1">
    <source>
        <dbReference type="Ensembl" id="ENSMZEP00005025538.1"/>
    </source>
</evidence>
<accession>A0A3P9CT66</accession>